<dbReference type="EMBL" id="KV003956">
    <property type="protein sequence ID" value="KZV36011.1"/>
    <property type="molecule type" value="Genomic_DNA"/>
</dbReference>
<dbReference type="GO" id="GO:0009805">
    <property type="term" value="P:coumarin biosynthetic process"/>
    <property type="evidence" value="ECO:0007669"/>
    <property type="project" value="UniProtKB-ARBA"/>
</dbReference>
<evidence type="ECO:0000313" key="7">
    <source>
        <dbReference type="Proteomes" id="UP000250235"/>
    </source>
</evidence>
<dbReference type="Gene3D" id="2.60.120.330">
    <property type="entry name" value="B-lactam Antibiotic, Isopenicillin N Synthase, Chain"/>
    <property type="match status" value="1"/>
</dbReference>
<dbReference type="FunFam" id="2.60.120.330:FF:000079">
    <property type="entry name" value="Protein SRG1"/>
    <property type="match status" value="1"/>
</dbReference>
<dbReference type="InterPro" id="IPR027443">
    <property type="entry name" value="IPNS-like_sf"/>
</dbReference>
<protein>
    <submittedName>
        <fullName evidence="6">Flavonol synthase/flavanone 3-hydroxylase-like</fullName>
    </submittedName>
</protein>
<dbReference type="InterPro" id="IPR050295">
    <property type="entry name" value="Plant_2OG-oxidoreductases"/>
</dbReference>
<dbReference type="Pfam" id="PF14226">
    <property type="entry name" value="DIOX_N"/>
    <property type="match status" value="1"/>
</dbReference>
<keyword evidence="7" id="KW-1185">Reference proteome</keyword>
<dbReference type="SUPFAM" id="SSF51197">
    <property type="entry name" value="Clavaminate synthase-like"/>
    <property type="match status" value="1"/>
</dbReference>
<dbReference type="OrthoDB" id="288590at2759"/>
<keyword evidence="4" id="KW-0560">Oxidoreductase</keyword>
<reference evidence="6 7" key="1">
    <citation type="journal article" date="2015" name="Proc. Natl. Acad. Sci. U.S.A.">
        <title>The resurrection genome of Boea hygrometrica: A blueprint for survival of dehydration.</title>
        <authorList>
            <person name="Xiao L."/>
            <person name="Yang G."/>
            <person name="Zhang L."/>
            <person name="Yang X."/>
            <person name="Zhao S."/>
            <person name="Ji Z."/>
            <person name="Zhou Q."/>
            <person name="Hu M."/>
            <person name="Wang Y."/>
            <person name="Chen M."/>
            <person name="Xu Y."/>
            <person name="Jin H."/>
            <person name="Xiao X."/>
            <person name="Hu G."/>
            <person name="Bao F."/>
            <person name="Hu Y."/>
            <person name="Wan P."/>
            <person name="Li L."/>
            <person name="Deng X."/>
            <person name="Kuang T."/>
            <person name="Xiang C."/>
            <person name="Zhu J.K."/>
            <person name="Oliver M.J."/>
            <person name="He Y."/>
        </authorList>
    </citation>
    <scope>NUCLEOTIDE SEQUENCE [LARGE SCALE GENOMIC DNA]</scope>
    <source>
        <strain evidence="7">cv. XS01</strain>
    </source>
</reference>
<dbReference type="InterPro" id="IPR044861">
    <property type="entry name" value="IPNS-like_FE2OG_OXY"/>
</dbReference>
<evidence type="ECO:0000256" key="1">
    <source>
        <dbReference type="ARBA" id="ARBA00008056"/>
    </source>
</evidence>
<dbReference type="InterPro" id="IPR005123">
    <property type="entry name" value="Oxoglu/Fe-dep_dioxygenase_dom"/>
</dbReference>
<keyword evidence="3 4" id="KW-0408">Iron</keyword>
<feature type="domain" description="Fe2OG dioxygenase" evidence="5">
    <location>
        <begin position="275"/>
        <end position="375"/>
    </location>
</feature>
<evidence type="ECO:0000259" key="5">
    <source>
        <dbReference type="PROSITE" id="PS51471"/>
    </source>
</evidence>
<keyword evidence="2 4" id="KW-0479">Metal-binding</keyword>
<evidence type="ECO:0000256" key="3">
    <source>
        <dbReference type="ARBA" id="ARBA00023004"/>
    </source>
</evidence>
<dbReference type="GO" id="GO:0002238">
    <property type="term" value="P:response to molecule of fungal origin"/>
    <property type="evidence" value="ECO:0007669"/>
    <property type="project" value="UniProtKB-ARBA"/>
</dbReference>
<dbReference type="PANTHER" id="PTHR47991">
    <property type="entry name" value="OXOGLUTARATE/IRON-DEPENDENT DIOXYGENASE"/>
    <property type="match status" value="1"/>
</dbReference>
<dbReference type="GO" id="GO:0016706">
    <property type="term" value="F:2-oxoglutarate-dependent dioxygenase activity"/>
    <property type="evidence" value="ECO:0007669"/>
    <property type="project" value="UniProtKB-ARBA"/>
</dbReference>
<name>A0A2Z7BN79_9LAMI</name>
<dbReference type="Proteomes" id="UP000250235">
    <property type="component" value="Unassembled WGS sequence"/>
</dbReference>
<dbReference type="InterPro" id="IPR026992">
    <property type="entry name" value="DIOX_N"/>
</dbReference>
<dbReference type="GO" id="GO:0046872">
    <property type="term" value="F:metal ion binding"/>
    <property type="evidence" value="ECO:0007669"/>
    <property type="project" value="UniProtKB-KW"/>
</dbReference>
<evidence type="ECO:0000256" key="2">
    <source>
        <dbReference type="ARBA" id="ARBA00022723"/>
    </source>
</evidence>
<evidence type="ECO:0000313" key="6">
    <source>
        <dbReference type="EMBL" id="KZV36011.1"/>
    </source>
</evidence>
<proteinExistence type="inferred from homology"/>
<dbReference type="Pfam" id="PF03171">
    <property type="entry name" value="2OG-FeII_Oxy"/>
    <property type="match status" value="1"/>
</dbReference>
<dbReference type="PROSITE" id="PS51471">
    <property type="entry name" value="FE2OG_OXY"/>
    <property type="match status" value="1"/>
</dbReference>
<gene>
    <name evidence="6" type="ORF">F511_29741</name>
</gene>
<dbReference type="AlphaFoldDB" id="A0A2Z7BN79"/>
<evidence type="ECO:0000256" key="4">
    <source>
        <dbReference type="RuleBase" id="RU003682"/>
    </source>
</evidence>
<sequence length="422" mass="46573">MQKMSIFRSPTPASMQSMCMPRSMSAKVAFTNTQVHFLAANSPSVRVGSGMALKCSSSDTAQIDSIASSGEHGRDNGGGIDYRKGVKSLLESAPHLQKLPSEFVLQLDQSPMDAAGGSDIPTIDLSGLDGSPERKASTIKAIGDACEEWGFFRVKNHGIDDKVIAEMLEVIEEFFGLSLEEKMKYYSEDVLSPIRYGTSLNTPLAHKLHWRDYLRHYGHPFPENIFQLWPDNPPQYRNVAKAYLVEIWKLTMKLGGAISQSLGLEEEYFEKSLGEGVQILACNYYPPCPEPNKTLGLAAHSDHGGLTILMENGVEGLQIKHAGTWVSVHDVPSTFVVNVGDYLEILSNGKYKSIEHRATVNQHKTRISVAVGHGPEMSTIVKPATPLAKETDQYRAVTYKDYVKLQQSITSRGKNALEKLKI</sequence>
<accession>A0A2Z7BN79</accession>
<organism evidence="6 7">
    <name type="scientific">Dorcoceras hygrometricum</name>
    <dbReference type="NCBI Taxonomy" id="472368"/>
    <lineage>
        <taxon>Eukaryota</taxon>
        <taxon>Viridiplantae</taxon>
        <taxon>Streptophyta</taxon>
        <taxon>Embryophyta</taxon>
        <taxon>Tracheophyta</taxon>
        <taxon>Spermatophyta</taxon>
        <taxon>Magnoliopsida</taxon>
        <taxon>eudicotyledons</taxon>
        <taxon>Gunneridae</taxon>
        <taxon>Pentapetalae</taxon>
        <taxon>asterids</taxon>
        <taxon>lamiids</taxon>
        <taxon>Lamiales</taxon>
        <taxon>Gesneriaceae</taxon>
        <taxon>Didymocarpoideae</taxon>
        <taxon>Trichosporeae</taxon>
        <taxon>Loxocarpinae</taxon>
        <taxon>Dorcoceras</taxon>
    </lineage>
</organism>
<comment type="similarity">
    <text evidence="1 4">Belongs to the iron/ascorbate-dependent oxidoreductase family.</text>
</comment>